<proteinExistence type="predicted"/>
<sequence>MCQGPGVKPHKHPSILLCGTVRRATHTGADLQSLLLPRELSSFYSLQFQAELELAQKTHILRSKPVQFYA</sequence>
<keyword evidence="2" id="KW-1185">Reference proteome</keyword>
<gene>
    <name evidence="1" type="ORF">EYF80_047338</name>
</gene>
<dbReference type="Proteomes" id="UP000314294">
    <property type="component" value="Unassembled WGS sequence"/>
</dbReference>
<dbReference type="EMBL" id="SRLO01001032">
    <property type="protein sequence ID" value="TNN42493.1"/>
    <property type="molecule type" value="Genomic_DNA"/>
</dbReference>
<dbReference type="AlphaFoldDB" id="A0A4Z2FNZ3"/>
<protein>
    <submittedName>
        <fullName evidence="1">Uncharacterized protein</fullName>
    </submittedName>
</protein>
<comment type="caution">
    <text evidence="1">The sequence shown here is derived from an EMBL/GenBank/DDBJ whole genome shotgun (WGS) entry which is preliminary data.</text>
</comment>
<evidence type="ECO:0000313" key="2">
    <source>
        <dbReference type="Proteomes" id="UP000314294"/>
    </source>
</evidence>
<accession>A0A4Z2FNZ3</accession>
<evidence type="ECO:0000313" key="1">
    <source>
        <dbReference type="EMBL" id="TNN42493.1"/>
    </source>
</evidence>
<name>A0A4Z2FNZ3_9TELE</name>
<organism evidence="1 2">
    <name type="scientific">Liparis tanakae</name>
    <name type="common">Tanaka's snailfish</name>
    <dbReference type="NCBI Taxonomy" id="230148"/>
    <lineage>
        <taxon>Eukaryota</taxon>
        <taxon>Metazoa</taxon>
        <taxon>Chordata</taxon>
        <taxon>Craniata</taxon>
        <taxon>Vertebrata</taxon>
        <taxon>Euteleostomi</taxon>
        <taxon>Actinopterygii</taxon>
        <taxon>Neopterygii</taxon>
        <taxon>Teleostei</taxon>
        <taxon>Neoteleostei</taxon>
        <taxon>Acanthomorphata</taxon>
        <taxon>Eupercaria</taxon>
        <taxon>Perciformes</taxon>
        <taxon>Cottioidei</taxon>
        <taxon>Cottales</taxon>
        <taxon>Liparidae</taxon>
        <taxon>Liparis</taxon>
    </lineage>
</organism>
<reference evidence="1 2" key="1">
    <citation type="submission" date="2019-03" db="EMBL/GenBank/DDBJ databases">
        <title>First draft genome of Liparis tanakae, snailfish: a comprehensive survey of snailfish specific genes.</title>
        <authorList>
            <person name="Kim W."/>
            <person name="Song I."/>
            <person name="Jeong J.-H."/>
            <person name="Kim D."/>
            <person name="Kim S."/>
            <person name="Ryu S."/>
            <person name="Song J.Y."/>
            <person name="Lee S.K."/>
        </authorList>
    </citation>
    <scope>NUCLEOTIDE SEQUENCE [LARGE SCALE GENOMIC DNA]</scope>
    <source>
        <tissue evidence="1">Muscle</tissue>
    </source>
</reference>